<dbReference type="InterPro" id="IPR023298">
    <property type="entry name" value="ATPase_P-typ_TM_dom_sf"/>
</dbReference>
<dbReference type="InterPro" id="IPR023214">
    <property type="entry name" value="HAD_sf"/>
</dbReference>
<dbReference type="Proteomes" id="UP001189429">
    <property type="component" value="Unassembled WGS sequence"/>
</dbReference>
<reference evidence="15" key="1">
    <citation type="submission" date="2023-10" db="EMBL/GenBank/DDBJ databases">
        <authorList>
            <person name="Chen Y."/>
            <person name="Shah S."/>
            <person name="Dougan E. K."/>
            <person name="Thang M."/>
            <person name="Chan C."/>
        </authorList>
    </citation>
    <scope>NUCLEOTIDE SEQUENCE [LARGE SCALE GENOMIC DNA]</scope>
</reference>
<dbReference type="SUPFAM" id="SSF81665">
    <property type="entry name" value="Calcium ATPase, transmembrane domain M"/>
    <property type="match status" value="1"/>
</dbReference>
<evidence type="ECO:0000256" key="8">
    <source>
        <dbReference type="ARBA" id="ARBA00022967"/>
    </source>
</evidence>
<evidence type="ECO:0000256" key="2">
    <source>
        <dbReference type="ARBA" id="ARBA00008109"/>
    </source>
</evidence>
<dbReference type="InterPro" id="IPR044492">
    <property type="entry name" value="P_typ_ATPase_HD_dom"/>
</dbReference>
<comment type="similarity">
    <text evidence="2 12">Belongs to the cation transport ATPase (P-type) (TC 3.A.3) family. Type IV subfamily.</text>
</comment>
<dbReference type="Gene3D" id="3.40.50.1000">
    <property type="entry name" value="HAD superfamily/HAD-like"/>
    <property type="match status" value="1"/>
</dbReference>
<keyword evidence="8 12" id="KW-1278">Translocase</keyword>
<keyword evidence="4" id="KW-0479">Metal-binding</keyword>
<dbReference type="PROSITE" id="PS00154">
    <property type="entry name" value="ATPASE_E1_E2"/>
    <property type="match status" value="1"/>
</dbReference>
<comment type="caution">
    <text evidence="15">The sequence shown here is derived from an EMBL/GenBank/DDBJ whole genome shotgun (WGS) entry which is preliminary data.</text>
</comment>
<comment type="subcellular location">
    <subcellularLocation>
        <location evidence="1 12">Membrane</location>
        <topology evidence="1 12">Multi-pass membrane protein</topology>
    </subcellularLocation>
</comment>
<feature type="transmembrane region" description="Helical" evidence="12">
    <location>
        <begin position="258"/>
        <end position="277"/>
    </location>
</feature>
<evidence type="ECO:0000256" key="3">
    <source>
        <dbReference type="ARBA" id="ARBA00022692"/>
    </source>
</evidence>
<dbReference type="Pfam" id="PF16212">
    <property type="entry name" value="PhoLip_ATPase_C"/>
    <property type="match status" value="1"/>
</dbReference>
<feature type="transmembrane region" description="Helical" evidence="12">
    <location>
        <begin position="213"/>
        <end position="238"/>
    </location>
</feature>
<dbReference type="Gene3D" id="3.40.1110.10">
    <property type="entry name" value="Calcium-transporting ATPase, cytoplasmic domain N"/>
    <property type="match status" value="1"/>
</dbReference>
<evidence type="ECO:0000259" key="14">
    <source>
        <dbReference type="Pfam" id="PF16212"/>
    </source>
</evidence>
<dbReference type="InterPro" id="IPR023299">
    <property type="entry name" value="ATPase_P-typ_cyto_dom_N"/>
</dbReference>
<dbReference type="PANTHER" id="PTHR24092:SF218">
    <property type="entry name" value="PHOSPHOLIPID-TRANSPORTING ATPASE"/>
    <property type="match status" value="1"/>
</dbReference>
<evidence type="ECO:0000256" key="7">
    <source>
        <dbReference type="ARBA" id="ARBA00022842"/>
    </source>
</evidence>
<feature type="transmembrane region" description="Helical" evidence="12">
    <location>
        <begin position="912"/>
        <end position="929"/>
    </location>
</feature>
<feature type="transmembrane region" description="Helical" evidence="12">
    <location>
        <begin position="879"/>
        <end position="900"/>
    </location>
</feature>
<dbReference type="InterPro" id="IPR001757">
    <property type="entry name" value="P_typ_ATPase"/>
</dbReference>
<keyword evidence="10 12" id="KW-0472">Membrane</keyword>
<protein>
    <recommendedName>
        <fullName evidence="12">Phospholipid-transporting ATPase</fullName>
        <ecNumber evidence="12">7.6.2.1</ecNumber>
    </recommendedName>
</protein>
<evidence type="ECO:0000256" key="4">
    <source>
        <dbReference type="ARBA" id="ARBA00022723"/>
    </source>
</evidence>
<dbReference type="SFLD" id="SFLDG00002">
    <property type="entry name" value="C1.7:_P-type_atpase_like"/>
    <property type="match status" value="1"/>
</dbReference>
<evidence type="ECO:0000256" key="6">
    <source>
        <dbReference type="ARBA" id="ARBA00022840"/>
    </source>
</evidence>
<keyword evidence="7 12" id="KW-0460">Magnesium</keyword>
<evidence type="ECO:0000256" key="1">
    <source>
        <dbReference type="ARBA" id="ARBA00004141"/>
    </source>
</evidence>
<dbReference type="SUPFAM" id="SSF81653">
    <property type="entry name" value="Calcium ATPase, transduction domain A"/>
    <property type="match status" value="1"/>
</dbReference>
<comment type="catalytic activity">
    <reaction evidence="11 12">
        <text>ATP + H2O + phospholipidSide 1 = ADP + phosphate + phospholipidSide 2.</text>
        <dbReference type="EC" id="7.6.2.1"/>
    </reaction>
</comment>
<dbReference type="NCBIfam" id="TIGR01494">
    <property type="entry name" value="ATPase_P-type"/>
    <property type="match status" value="1"/>
</dbReference>
<dbReference type="PANTHER" id="PTHR24092">
    <property type="entry name" value="PROBABLE PHOSPHOLIPID-TRANSPORTING ATPASE"/>
    <property type="match status" value="1"/>
</dbReference>
<dbReference type="PRINTS" id="PR00119">
    <property type="entry name" value="CATATPASE"/>
</dbReference>
<keyword evidence="3 12" id="KW-0812">Transmembrane</keyword>
<evidence type="ECO:0000256" key="11">
    <source>
        <dbReference type="ARBA" id="ARBA00034036"/>
    </source>
</evidence>
<dbReference type="SUPFAM" id="SSF56784">
    <property type="entry name" value="HAD-like"/>
    <property type="match status" value="1"/>
</dbReference>
<feature type="domain" description="P-type ATPase C-terminal" evidence="14">
    <location>
        <begin position="766"/>
        <end position="953"/>
    </location>
</feature>
<evidence type="ECO:0000313" key="16">
    <source>
        <dbReference type="Proteomes" id="UP001189429"/>
    </source>
</evidence>
<feature type="transmembrane region" description="Helical" evidence="12">
    <location>
        <begin position="797"/>
        <end position="817"/>
    </location>
</feature>
<dbReference type="Pfam" id="PF13246">
    <property type="entry name" value="Cation_ATPase"/>
    <property type="match status" value="1"/>
</dbReference>
<accession>A0ABN9RFV7</accession>
<name>A0ABN9RFV7_9DINO</name>
<dbReference type="SFLD" id="SFLDS00003">
    <property type="entry name" value="Haloacid_Dehalogenase"/>
    <property type="match status" value="1"/>
</dbReference>
<dbReference type="SFLD" id="SFLDF00027">
    <property type="entry name" value="p-type_atpase"/>
    <property type="match status" value="1"/>
</dbReference>
<dbReference type="InterPro" id="IPR036412">
    <property type="entry name" value="HAD-like_sf"/>
</dbReference>
<keyword evidence="16" id="KW-1185">Reference proteome</keyword>
<proteinExistence type="inferred from homology"/>
<keyword evidence="9 12" id="KW-1133">Transmembrane helix</keyword>
<dbReference type="InterPro" id="IPR006539">
    <property type="entry name" value="P-type_ATPase_IV"/>
</dbReference>
<dbReference type="InterPro" id="IPR032630">
    <property type="entry name" value="P_typ_ATPase_c"/>
</dbReference>
<gene>
    <name evidence="15" type="ORF">PCOR1329_LOCUS20361</name>
</gene>
<feature type="transmembrane region" description="Helical" evidence="12">
    <location>
        <begin position="170"/>
        <end position="192"/>
    </location>
</feature>
<sequence>MMSATSVIAALDDLRRHASDRRTNNQRAVVVRPHENKPHSVDSAPWKDVAVGDVIIVRSGEMLPADIVPLASSGDEGGCYVETANLDGETNLKIKTAPGPVNQALCHGGLEAEELGEPLLDKAVKGMADVTGCVRAELPQKSIHTFTGSLTLEGRSSAQRLEIPLGPRQLLLRGTVLRNTAWCLGLVIYTGSETRMVMNSRKASPKYANLEKVINASLIVVIGAQSLLAFISAVMHIQSIDGLLDFWYLFPEGKAPDIVLPDIIGFWLTFFVLYSNLMPISLYFTMEVCNVAQAYFIKSDLGMYDEEQDCPANARSTNLGHELGQVSYIFSDKTGTLTQNVMELKQVSVAGEVYGHTGAHRGFQGGPEFARAQRESSLARGIDAFFEVLAVSHTVVATVDPGGGLVYEAESPDEGALVEAAAGVGWRFVGRGATSVSVSVHASPEPLEYRLLALNAFTSDRKRQSVVAQRPGGKRVLLVKGADDKMLARASARGKQDFPTEHLTYFSKSGLRTLVLGSRAIGDDEWASWREAYSQAQKALENREEKLAAVAEQLEVDLDILGVTAIEDKLQVGVQETIVSVREAGIKLWVLTGDKLETARNIGFSCRVLSEEMHIMVLDSVPAGALTEALAERERQARAAVEAGQVAALIVTGQALEEVSRAAAAAGPAAAGAPPSSRARGRRVSEGGGGGPQRRFLALAEQCGGGWRIACRVSPLQKAEMVRLVQTGVSPRPVTLAIGDGANDVPMIQEASVGIGISGREGRQAVNAADFSIAQFRFLRRLLLVHGRWNYRRTCKFVLYSFWKNTVLVLIMFYYTFDAAFGATSFFEEFTRAVYNFVLGPPIIATGIFDCDVTEEEALSMPQLYEVSRRGLDLHRLRIVEMLLSAGVHSVIISVTLWLAYPGFAAKDAADYYTFGTAAYCILIASMNYRAGFITRTWNVGVAVAHAMSWVGYGCHVHGTVLRGGACE</sequence>
<organism evidence="15 16">
    <name type="scientific">Prorocentrum cordatum</name>
    <dbReference type="NCBI Taxonomy" id="2364126"/>
    <lineage>
        <taxon>Eukaryota</taxon>
        <taxon>Sar</taxon>
        <taxon>Alveolata</taxon>
        <taxon>Dinophyceae</taxon>
        <taxon>Prorocentrales</taxon>
        <taxon>Prorocentraceae</taxon>
        <taxon>Prorocentrum</taxon>
    </lineage>
</organism>
<dbReference type="SUPFAM" id="SSF81660">
    <property type="entry name" value="Metal cation-transporting ATPase, ATP-binding domain N"/>
    <property type="match status" value="1"/>
</dbReference>
<evidence type="ECO:0000256" key="5">
    <source>
        <dbReference type="ARBA" id="ARBA00022741"/>
    </source>
</evidence>
<dbReference type="EMBL" id="CAUYUJ010006601">
    <property type="protein sequence ID" value="CAK0817920.1"/>
    <property type="molecule type" value="Genomic_DNA"/>
</dbReference>
<evidence type="ECO:0000256" key="13">
    <source>
        <dbReference type="SAM" id="MobiDB-lite"/>
    </source>
</evidence>
<keyword evidence="6 12" id="KW-0067">ATP-binding</keyword>
<evidence type="ECO:0000256" key="12">
    <source>
        <dbReference type="RuleBase" id="RU362033"/>
    </source>
</evidence>
<keyword evidence="5 12" id="KW-0547">Nucleotide-binding</keyword>
<evidence type="ECO:0000256" key="10">
    <source>
        <dbReference type="ARBA" id="ARBA00023136"/>
    </source>
</evidence>
<dbReference type="Gene3D" id="2.70.150.10">
    <property type="entry name" value="Calcium-transporting ATPase, cytoplasmic transduction domain A"/>
    <property type="match status" value="1"/>
</dbReference>
<dbReference type="NCBIfam" id="TIGR01652">
    <property type="entry name" value="ATPase-Plipid"/>
    <property type="match status" value="1"/>
</dbReference>
<dbReference type="InterPro" id="IPR018303">
    <property type="entry name" value="ATPase_P-typ_P_site"/>
</dbReference>
<evidence type="ECO:0000313" key="15">
    <source>
        <dbReference type="EMBL" id="CAK0817920.1"/>
    </source>
</evidence>
<dbReference type="EC" id="7.6.2.1" evidence="12"/>
<evidence type="ECO:0000256" key="9">
    <source>
        <dbReference type="ARBA" id="ARBA00022989"/>
    </source>
</evidence>
<dbReference type="InterPro" id="IPR008250">
    <property type="entry name" value="ATPase_P-typ_transduc_dom_A_sf"/>
</dbReference>
<feature type="compositionally biased region" description="Low complexity" evidence="13">
    <location>
        <begin position="667"/>
        <end position="678"/>
    </location>
</feature>
<feature type="region of interest" description="Disordered" evidence="13">
    <location>
        <begin position="667"/>
        <end position="693"/>
    </location>
</feature>